<keyword evidence="1" id="KW-0328">Glycosyltransferase</keyword>
<dbReference type="PANTHER" id="PTHR10176">
    <property type="entry name" value="GLYCOGEN SYNTHASE"/>
    <property type="match status" value="1"/>
</dbReference>
<dbReference type="EMBL" id="FOLE01000006">
    <property type="protein sequence ID" value="SFC48107.1"/>
    <property type="molecule type" value="Genomic_DNA"/>
</dbReference>
<dbReference type="GO" id="GO:0004373">
    <property type="term" value="F:alpha-1,4-glucan glucosyltransferase (UDP-glucose donor) activity"/>
    <property type="evidence" value="ECO:0007669"/>
    <property type="project" value="InterPro"/>
</dbReference>
<dbReference type="GO" id="GO:0005978">
    <property type="term" value="P:glycogen biosynthetic process"/>
    <property type="evidence" value="ECO:0007669"/>
    <property type="project" value="InterPro"/>
</dbReference>
<dbReference type="PANTHER" id="PTHR10176:SF3">
    <property type="entry name" value="GLYCOGEN [STARCH] SYNTHASE"/>
    <property type="match status" value="1"/>
</dbReference>
<protein>
    <submittedName>
        <fullName evidence="3">Glycogen(Starch) synthase</fullName>
    </submittedName>
</protein>
<evidence type="ECO:0000256" key="2">
    <source>
        <dbReference type="ARBA" id="ARBA00022679"/>
    </source>
</evidence>
<dbReference type="Pfam" id="PF05693">
    <property type="entry name" value="Glycogen_syn"/>
    <property type="match status" value="1"/>
</dbReference>
<dbReference type="RefSeq" id="WP_091512123.1">
    <property type="nucleotide sequence ID" value="NZ_FOLE01000006.1"/>
</dbReference>
<evidence type="ECO:0000313" key="3">
    <source>
        <dbReference type="EMBL" id="SFC48107.1"/>
    </source>
</evidence>
<dbReference type="AlphaFoldDB" id="A0A1I1JHW7"/>
<dbReference type="SUPFAM" id="SSF53756">
    <property type="entry name" value="UDP-Glycosyltransferase/glycogen phosphorylase"/>
    <property type="match status" value="2"/>
</dbReference>
<gene>
    <name evidence="3" type="ORF">SAMN05421780_1063</name>
</gene>
<keyword evidence="4" id="KW-1185">Reference proteome</keyword>
<dbReference type="GO" id="GO:0005737">
    <property type="term" value="C:cytoplasm"/>
    <property type="evidence" value="ECO:0007669"/>
    <property type="project" value="TreeGrafter"/>
</dbReference>
<dbReference type="Proteomes" id="UP000199514">
    <property type="component" value="Unassembled WGS sequence"/>
</dbReference>
<keyword evidence="2" id="KW-0808">Transferase</keyword>
<organism evidence="3 4">
    <name type="scientific">Flexibacter flexilis DSM 6793</name>
    <dbReference type="NCBI Taxonomy" id="927664"/>
    <lineage>
        <taxon>Bacteria</taxon>
        <taxon>Pseudomonadati</taxon>
        <taxon>Bacteroidota</taxon>
        <taxon>Cytophagia</taxon>
        <taxon>Cytophagales</taxon>
        <taxon>Flexibacteraceae</taxon>
        <taxon>Flexibacter</taxon>
    </lineage>
</organism>
<dbReference type="InterPro" id="IPR008631">
    <property type="entry name" value="Glycogen_synth"/>
</dbReference>
<dbReference type="OrthoDB" id="907602at2"/>
<proteinExistence type="predicted"/>
<dbReference type="Gene3D" id="6.10.260.10">
    <property type="match status" value="1"/>
</dbReference>
<evidence type="ECO:0000256" key="1">
    <source>
        <dbReference type="ARBA" id="ARBA00022676"/>
    </source>
</evidence>
<dbReference type="Gene3D" id="3.40.50.2000">
    <property type="entry name" value="Glycogen Phosphorylase B"/>
    <property type="match status" value="2"/>
</dbReference>
<sequence>MQNSLTPTTQTNSRRNLLVEVAWEVCNQLGGIYTVIRSKAPTMMEKWGDDYCLIGTYLHKNVSAEFEPTDDLSGVYGQAVQRMREAGFEVHYGTWLVTGRPRVVLFNPFSIYNKLGALKYELWEHHDIASPEGDDLFSQVVAFGYLTKVFLQTLEHSPLAADCNILAHFHEWMAAMPIPDLRRQNTRMGLLFTTHATLLGRYVAMNDPFFYDRLSHINWYEEAQRFNVIAIAKTERAAAHGAHVFTTVSEVTAQECIHFLGRKPDVILPNGLNIERFTALHEFQVLHQRFKEQINQFVMGHFFQSYSFDLDNTLYFFTSGRFEYRNKGYDLTLEALARLNWKMKHAGIDTTVVMFFITKQPFRSINSQALHSRAVMEEIRQDCEAIVKQVGTKLFHTAAASQETKLPDLNEFVDDYWKLRLRRTIQSWKSQQLPSVVTHDLENSDHDEILQFLRKSNLVNHYDDRVKIVYHPDFIAPTNPLFAMEYGQFVRGCHLGVFPSYYEPWGYTPLECIASGVPTITSDLAGFGDYVEKAMPDHDDKGIYMIHRRDRGFYEAAEQMAEIMFDFVQLSRRDRIELRNRVERSSSDFDWQNLVTYYNKAYDVALERVGAKN</sequence>
<dbReference type="STRING" id="927664.SAMN05421780_1063"/>
<accession>A0A1I1JHW7</accession>
<name>A0A1I1JHW7_9BACT</name>
<evidence type="ECO:0000313" key="4">
    <source>
        <dbReference type="Proteomes" id="UP000199514"/>
    </source>
</evidence>
<reference evidence="3 4" key="1">
    <citation type="submission" date="2016-10" db="EMBL/GenBank/DDBJ databases">
        <authorList>
            <person name="de Groot N.N."/>
        </authorList>
    </citation>
    <scope>NUCLEOTIDE SEQUENCE [LARGE SCALE GENOMIC DNA]</scope>
    <source>
        <strain evidence="3 4">DSM 6793</strain>
    </source>
</reference>